<dbReference type="RefSeq" id="WP_251589761.1">
    <property type="nucleotide sequence ID" value="NZ_JAMLJI010000001.1"/>
</dbReference>
<accession>A0ABU1GV10</accession>
<keyword evidence="1" id="KW-0808">Transferase</keyword>
<comment type="caution">
    <text evidence="3">The sequence shown here is derived from an EMBL/GenBank/DDBJ whole genome shotgun (WGS) entry which is preliminary data.</text>
</comment>
<evidence type="ECO:0008006" key="5">
    <source>
        <dbReference type="Google" id="ProtNLM"/>
    </source>
</evidence>
<organism evidence="3 4">
    <name type="scientific">Larsenimonas suaedae</name>
    <dbReference type="NCBI Taxonomy" id="1851019"/>
    <lineage>
        <taxon>Bacteria</taxon>
        <taxon>Pseudomonadati</taxon>
        <taxon>Pseudomonadota</taxon>
        <taxon>Gammaproteobacteria</taxon>
        <taxon>Oceanospirillales</taxon>
        <taxon>Halomonadaceae</taxon>
        <taxon>Larsenimonas</taxon>
    </lineage>
</organism>
<name>A0ABU1GV10_9GAMM</name>
<evidence type="ECO:0000256" key="2">
    <source>
        <dbReference type="ARBA" id="ARBA00022695"/>
    </source>
</evidence>
<dbReference type="PANTHER" id="PTHR43584">
    <property type="entry name" value="NUCLEOTIDYL TRANSFERASE"/>
    <property type="match status" value="1"/>
</dbReference>
<keyword evidence="2" id="KW-0548">Nucleotidyltransferase</keyword>
<dbReference type="SUPFAM" id="SSF53448">
    <property type="entry name" value="Nucleotide-diphospho-sugar transferases"/>
    <property type="match status" value="1"/>
</dbReference>
<keyword evidence="4" id="KW-1185">Reference proteome</keyword>
<dbReference type="InterPro" id="IPR050065">
    <property type="entry name" value="GlmU-like"/>
</dbReference>
<gene>
    <name evidence="3" type="ORF">QC825_07295</name>
</gene>
<protein>
    <recommendedName>
        <fullName evidence="5">Nucleotidyl transferase domain-containing protein</fullName>
    </recommendedName>
</protein>
<proteinExistence type="predicted"/>
<reference evidence="3 4" key="1">
    <citation type="submission" date="2023-04" db="EMBL/GenBank/DDBJ databases">
        <title>A long-awaited taxogenomic arrangement of the family Halomonadaceae.</title>
        <authorList>
            <person name="De La Haba R."/>
            <person name="Chuvochina M."/>
            <person name="Wittouck S."/>
            <person name="Arahal D.R."/>
            <person name="Sanchez-Porro C."/>
            <person name="Hugenholtz P."/>
            <person name="Ventosa A."/>
        </authorList>
    </citation>
    <scope>NUCLEOTIDE SEQUENCE [LARGE SCALE GENOMIC DNA]</scope>
    <source>
        <strain evidence="3 4">DSM 22428</strain>
    </source>
</reference>
<dbReference type="PANTHER" id="PTHR43584:SF8">
    <property type="entry name" value="N-ACETYLMURAMATE ALPHA-1-PHOSPHATE URIDYLYLTRANSFERASE"/>
    <property type="match status" value="1"/>
</dbReference>
<evidence type="ECO:0000313" key="3">
    <source>
        <dbReference type="EMBL" id="MDR5895874.1"/>
    </source>
</evidence>
<dbReference type="InterPro" id="IPR029044">
    <property type="entry name" value="Nucleotide-diphossugar_trans"/>
</dbReference>
<evidence type="ECO:0000256" key="1">
    <source>
        <dbReference type="ARBA" id="ARBA00022679"/>
    </source>
</evidence>
<sequence>MQVIILADRMGQEMAPMDQRYPPALLPLVGRSVLERNLDLLADTPNIQAACLLYGRSSELFRAMFNRSDRWGMPIELYPVIGERDPREHLLRLGGNVMYPCLVVRGDILLHPDWIKAPGKDAPVVVARGPEDLNLIRLRWSELREERTLSPCLLASLSDYHQLTMDILQRQTPVAPHGTEVLDRLWGSAGTATPDTSVLEQGFMGAVAHVERGAWLTGHCSLETGCYLEEGAELENMVVMPYSHVGGVQRLKNGIYYEGQLLDPKLGYWFKDRRQAGTLVLRGVAFKPQHRPGKSERLLSALLWVMVLPLAGKTRALRGELAKVVGQQQRLFGPNIEHTPAILGYAARVTRGVFIGPKRRLRPDIVADCIDAIRLTEYPKLRQVLLRMVSLKRGH</sequence>
<dbReference type="EMBL" id="JARWAO010000003">
    <property type="protein sequence ID" value="MDR5895874.1"/>
    <property type="molecule type" value="Genomic_DNA"/>
</dbReference>
<dbReference type="Proteomes" id="UP001269375">
    <property type="component" value="Unassembled WGS sequence"/>
</dbReference>
<evidence type="ECO:0000313" key="4">
    <source>
        <dbReference type="Proteomes" id="UP001269375"/>
    </source>
</evidence>
<dbReference type="Gene3D" id="3.90.550.10">
    <property type="entry name" value="Spore Coat Polysaccharide Biosynthesis Protein SpsA, Chain A"/>
    <property type="match status" value="1"/>
</dbReference>